<protein>
    <recommendedName>
        <fullName evidence="7">Pumilio homology domain family member 3</fullName>
    </recommendedName>
</protein>
<evidence type="ECO:0000313" key="12">
    <source>
        <dbReference type="RefSeq" id="XP_030985814.1"/>
    </source>
</evidence>
<comment type="similarity">
    <text evidence="6">Belongs to the PUF3 family.</text>
</comment>
<feature type="compositionally biased region" description="Polar residues" evidence="9">
    <location>
        <begin position="290"/>
        <end position="300"/>
    </location>
</feature>
<reference evidence="12" key="2">
    <citation type="submission" date="2019-10" db="EMBL/GenBank/DDBJ databases">
        <authorList>
            <consortium name="NCBI Genome Project"/>
        </authorList>
    </citation>
    <scope>NUCLEOTIDE SEQUENCE</scope>
    <source>
        <strain evidence="12">NI907</strain>
    </source>
</reference>
<keyword evidence="11" id="KW-1185">Reference proteome</keyword>
<sequence length="890" mass="97212">MTSSTNHQSSGVMASAARQSRFTNYTMSNAGDKAGQTLGGGISYQGPDWKRQNIWSSNLGSFPKSQPPPSRGNDENGQTGAGALAAKSDVDSWSRRGPWETADNSQRKSSGATSPTHTRDSFSDIHASNSFTTSRPPINQGPGFSLNRQRQTAFDTTSNAFRYTSMTSDDTESPSSYPISSGFGVEPKPLNMRGDSRNGYSGGQTGTGDALQGYENAYTGHVSGMAHPGRPQPHSSSSFPAQSGPARTYSTTQLDQQDLHETFKRSVTINDASDTGSSNFQSSRSFQFNPGSQPWDSNGVATFKPGHNGFSIPEAHQEGIISDYSNGKRGSIPDRNSPGLNMRTNLASPRHMSEASIIPNGWGSRPASRDPRNGLENERRGSTNSYMSSIHSHAIHLPGQQQPAFYPPHPYYAQTIPSAYPAQLYDQYGNGFRTPVPFHQFGLPYSPYGHTGLPMPPPHGIKSQDPITGGRSRLLDEFRATSKSAKKYELKDIYNYVVEFSGDQHGSRFIQSKLETANSDEKDQIFKELEPNAVQLMKDVFGNYVIQKFFEHGNQVQKKALASQMKGKMVSLSTEMYACRVVQKALEHVLVEQQAELVKELEVEIVRIIKDANGNHVVQKIIELVPRQYISFVMDSIRGQVIQLSQHNYGCRVIQRMMEHGSDADKATIMHELHQHAPMLTTDPYGNYVIQHIITHGKPEDRQKVISIVLGQIVLLSKHKLASNVVERCIVSGTAEDRTAIRKIITTPGPDGTSPLQLMMKDQYANYVVQKLLEKLNGAERQAFVEEMKPQFNSLKKVSNGRQIAAIDRLMSAVGSGAGSAAAAGLQVDVTSAAPTPNLTMEPNTPQSTSPPSTDSSTHDDVTSDESNGGAEKIHSPTAGTCPQVRIDEA</sequence>
<dbReference type="Pfam" id="PF00806">
    <property type="entry name" value="PUF"/>
    <property type="match status" value="8"/>
</dbReference>
<dbReference type="Gene3D" id="1.25.10.10">
    <property type="entry name" value="Leucine-rich Repeat Variant"/>
    <property type="match status" value="1"/>
</dbReference>
<dbReference type="GeneID" id="41956311"/>
<keyword evidence="4" id="KW-0694">RNA-binding</keyword>
<feature type="region of interest" description="Disordered" evidence="9">
    <location>
        <begin position="27"/>
        <end position="256"/>
    </location>
</feature>
<feature type="compositionally biased region" description="Low complexity" evidence="9">
    <location>
        <begin position="277"/>
        <end position="289"/>
    </location>
</feature>
<keyword evidence="2" id="KW-0963">Cytoplasm</keyword>
<feature type="compositionally biased region" description="Low complexity" evidence="9">
    <location>
        <begin position="843"/>
        <end position="856"/>
    </location>
</feature>
<evidence type="ECO:0000256" key="9">
    <source>
        <dbReference type="SAM" id="MobiDB-lite"/>
    </source>
</evidence>
<feature type="repeat" description="Pumilio" evidence="8">
    <location>
        <begin position="528"/>
        <end position="563"/>
    </location>
</feature>
<feature type="repeat" description="Pumilio" evidence="8">
    <location>
        <begin position="564"/>
        <end position="599"/>
    </location>
</feature>
<dbReference type="GO" id="GO:0005737">
    <property type="term" value="C:cytoplasm"/>
    <property type="evidence" value="ECO:0007669"/>
    <property type="project" value="UniProtKB-SubCell"/>
</dbReference>
<feature type="region of interest" description="Disordered" evidence="9">
    <location>
        <begin position="355"/>
        <end position="384"/>
    </location>
</feature>
<dbReference type="PANTHER" id="PTHR12537:SF12">
    <property type="entry name" value="MATERNAL PROTEIN PUMILIO"/>
    <property type="match status" value="1"/>
</dbReference>
<comment type="subcellular location">
    <subcellularLocation>
        <location evidence="1">Cytoplasm</location>
    </subcellularLocation>
</comment>
<comment type="function">
    <text evidence="5">RNA-binding nucleolar protein required for pre-rRNA processing. Involved in production of 18S rRNA and assembly of small ribosomal subunit.</text>
</comment>
<feature type="compositionally biased region" description="Polar residues" evidence="9">
    <location>
        <begin position="146"/>
        <end position="179"/>
    </location>
</feature>
<dbReference type="PROSITE" id="PS50302">
    <property type="entry name" value="PUM"/>
    <property type="match status" value="7"/>
</dbReference>
<dbReference type="SUPFAM" id="SSF48371">
    <property type="entry name" value="ARM repeat"/>
    <property type="match status" value="1"/>
</dbReference>
<dbReference type="GO" id="GO:0000288">
    <property type="term" value="P:nuclear-transcribed mRNA catabolic process, deadenylation-dependent decay"/>
    <property type="evidence" value="ECO:0007669"/>
    <property type="project" value="TreeGrafter"/>
</dbReference>
<feature type="repeat" description="Pumilio" evidence="8">
    <location>
        <begin position="751"/>
        <end position="786"/>
    </location>
</feature>
<evidence type="ECO:0000256" key="2">
    <source>
        <dbReference type="ARBA" id="ARBA00022490"/>
    </source>
</evidence>
<dbReference type="InterPro" id="IPR001313">
    <property type="entry name" value="Pumilio_RNA-bd_rpt"/>
</dbReference>
<evidence type="ECO:0000256" key="5">
    <source>
        <dbReference type="ARBA" id="ARBA00024893"/>
    </source>
</evidence>
<dbReference type="Proteomes" id="UP000515153">
    <property type="component" value="Unplaced"/>
</dbReference>
<evidence type="ECO:0000256" key="1">
    <source>
        <dbReference type="ARBA" id="ARBA00004496"/>
    </source>
</evidence>
<feature type="repeat" description="Pumilio" evidence="8">
    <location>
        <begin position="600"/>
        <end position="635"/>
    </location>
</feature>
<dbReference type="KEGG" id="pgri:PgNI_01324"/>
<evidence type="ECO:0000256" key="8">
    <source>
        <dbReference type="PROSITE-ProRule" id="PRU00317"/>
    </source>
</evidence>
<dbReference type="RefSeq" id="XP_030985814.1">
    <property type="nucleotide sequence ID" value="XM_031121397.1"/>
</dbReference>
<dbReference type="FunFam" id="1.25.10.10:FF:000004">
    <property type="entry name" value="Pumilio homolog 1 isoform 2"/>
    <property type="match status" value="1"/>
</dbReference>
<proteinExistence type="inferred from homology"/>
<organism evidence="11 12">
    <name type="scientific">Pyricularia grisea</name>
    <name type="common">Crabgrass-specific blast fungus</name>
    <name type="synonym">Magnaporthe grisea</name>
    <dbReference type="NCBI Taxonomy" id="148305"/>
    <lineage>
        <taxon>Eukaryota</taxon>
        <taxon>Fungi</taxon>
        <taxon>Dikarya</taxon>
        <taxon>Ascomycota</taxon>
        <taxon>Pezizomycotina</taxon>
        <taxon>Sordariomycetes</taxon>
        <taxon>Sordariomycetidae</taxon>
        <taxon>Magnaporthales</taxon>
        <taxon>Pyriculariaceae</taxon>
        <taxon>Pyricularia</taxon>
    </lineage>
</organism>
<dbReference type="SMART" id="SM00025">
    <property type="entry name" value="Pumilio"/>
    <property type="match status" value="8"/>
</dbReference>
<feature type="compositionally biased region" description="Polar residues" evidence="9">
    <location>
        <begin position="126"/>
        <end position="137"/>
    </location>
</feature>
<feature type="compositionally biased region" description="Basic and acidic residues" evidence="9">
    <location>
        <begin position="367"/>
        <end position="381"/>
    </location>
</feature>
<evidence type="ECO:0000256" key="4">
    <source>
        <dbReference type="ARBA" id="ARBA00022884"/>
    </source>
</evidence>
<dbReference type="CDD" id="cd07920">
    <property type="entry name" value="Pumilio"/>
    <property type="match status" value="1"/>
</dbReference>
<name>A0A6P8BFG8_PYRGI</name>
<feature type="region of interest" description="Disordered" evidence="9">
    <location>
        <begin position="270"/>
        <end position="342"/>
    </location>
</feature>
<dbReference type="PANTHER" id="PTHR12537">
    <property type="entry name" value="RNA BINDING PROTEIN PUMILIO-RELATED"/>
    <property type="match status" value="1"/>
</dbReference>
<evidence type="ECO:0000256" key="6">
    <source>
        <dbReference type="ARBA" id="ARBA00060736"/>
    </source>
</evidence>
<feature type="domain" description="PUM-HD" evidence="10">
    <location>
        <begin position="470"/>
        <end position="812"/>
    </location>
</feature>
<dbReference type="InterPro" id="IPR016024">
    <property type="entry name" value="ARM-type_fold"/>
</dbReference>
<accession>A0A6P8BFG8</accession>
<reference evidence="12" key="1">
    <citation type="journal article" date="2019" name="Mol. Biol. Evol.">
        <title>Blast fungal genomes show frequent chromosomal changes, gene gains and losses, and effector gene turnover.</title>
        <authorList>
            <person name="Gomez Luciano L.B."/>
            <person name="Jason Tsai I."/>
            <person name="Chuma I."/>
            <person name="Tosa Y."/>
            <person name="Chen Y.H."/>
            <person name="Li J.Y."/>
            <person name="Li M.Y."/>
            <person name="Jade Lu M.Y."/>
            <person name="Nakayashiki H."/>
            <person name="Li W.H."/>
        </authorList>
    </citation>
    <scope>NUCLEOTIDE SEQUENCE</scope>
    <source>
        <strain evidence="12">NI907</strain>
    </source>
</reference>
<dbReference type="InterPro" id="IPR011989">
    <property type="entry name" value="ARM-like"/>
</dbReference>
<feature type="compositionally biased region" description="Basic and acidic residues" evidence="9">
    <location>
        <begin position="88"/>
        <end position="98"/>
    </location>
</feature>
<feature type="repeat" description="Pumilio" evidence="8">
    <location>
        <begin position="636"/>
        <end position="671"/>
    </location>
</feature>
<feature type="repeat" description="Pumilio" evidence="8">
    <location>
        <begin position="672"/>
        <end position="707"/>
    </location>
</feature>
<feature type="compositionally biased region" description="Polar residues" evidence="9">
    <location>
        <begin position="102"/>
        <end position="116"/>
    </location>
</feature>
<feature type="compositionally biased region" description="Polar residues" evidence="9">
    <location>
        <begin position="53"/>
        <end position="64"/>
    </location>
</feature>
<evidence type="ECO:0000259" key="10">
    <source>
        <dbReference type="PROSITE" id="PS50303"/>
    </source>
</evidence>
<evidence type="ECO:0000256" key="7">
    <source>
        <dbReference type="ARBA" id="ARBA00081811"/>
    </source>
</evidence>
<feature type="repeat" description="Pumilio" evidence="8">
    <location>
        <begin position="492"/>
        <end position="527"/>
    </location>
</feature>
<dbReference type="InterPro" id="IPR033133">
    <property type="entry name" value="PUM-HD"/>
</dbReference>
<dbReference type="AlphaFoldDB" id="A0A6P8BFG8"/>
<keyword evidence="3" id="KW-0677">Repeat</keyword>
<reference evidence="12" key="3">
    <citation type="submission" date="2025-08" db="UniProtKB">
        <authorList>
            <consortium name="RefSeq"/>
        </authorList>
    </citation>
    <scope>IDENTIFICATION</scope>
    <source>
        <strain evidence="12">NI907</strain>
    </source>
</reference>
<feature type="region of interest" description="Disordered" evidence="9">
    <location>
        <begin position="834"/>
        <end position="890"/>
    </location>
</feature>
<dbReference type="InterPro" id="IPR033712">
    <property type="entry name" value="Pumilio_RNA-bd"/>
</dbReference>
<evidence type="ECO:0000313" key="11">
    <source>
        <dbReference type="Proteomes" id="UP000515153"/>
    </source>
</evidence>
<dbReference type="PROSITE" id="PS50303">
    <property type="entry name" value="PUM_HD"/>
    <property type="match status" value="1"/>
</dbReference>
<gene>
    <name evidence="12" type="ORF">PgNI_01324</name>
</gene>
<dbReference type="GO" id="GO:0003730">
    <property type="term" value="F:mRNA 3'-UTR binding"/>
    <property type="evidence" value="ECO:0007669"/>
    <property type="project" value="TreeGrafter"/>
</dbReference>
<evidence type="ECO:0000256" key="3">
    <source>
        <dbReference type="ARBA" id="ARBA00022737"/>
    </source>
</evidence>